<evidence type="ECO:0000313" key="4">
    <source>
        <dbReference type="Proteomes" id="UP001058120"/>
    </source>
</evidence>
<accession>A0ABY5Y280</accession>
<dbReference type="Pfam" id="PF01541">
    <property type="entry name" value="GIY-YIG"/>
    <property type="match status" value="1"/>
</dbReference>
<dbReference type="CDD" id="cd10456">
    <property type="entry name" value="GIY-YIG_UPF0213"/>
    <property type="match status" value="1"/>
</dbReference>
<dbReference type="PANTHER" id="PTHR34477:SF1">
    <property type="entry name" value="UPF0213 PROTEIN YHBQ"/>
    <property type="match status" value="1"/>
</dbReference>
<reference evidence="3" key="1">
    <citation type="submission" date="2020-12" db="EMBL/GenBank/DDBJ databases">
        <title>Taurinivorans muris gen. nov., sp. nov., fundamental and realized metabolic niche of a ubiquitous sulfidogenic bacterium in the murine intestine.</title>
        <authorList>
            <person name="Ye H."/>
            <person name="Hanson B.T."/>
            <person name="Loy A."/>
        </authorList>
    </citation>
    <scope>NUCLEOTIDE SEQUENCE</scope>
    <source>
        <strain evidence="3">LT0009</strain>
    </source>
</reference>
<protein>
    <submittedName>
        <fullName evidence="3">GIY-YIG nuclease family protein</fullName>
    </submittedName>
</protein>
<dbReference type="InterPro" id="IPR035901">
    <property type="entry name" value="GIY-YIG_endonuc_sf"/>
</dbReference>
<evidence type="ECO:0000313" key="3">
    <source>
        <dbReference type="EMBL" id="UWX05502.1"/>
    </source>
</evidence>
<name>A0ABY5Y280_9BACT</name>
<dbReference type="EMBL" id="CP065938">
    <property type="protein sequence ID" value="UWX05502.1"/>
    <property type="molecule type" value="Genomic_DNA"/>
</dbReference>
<dbReference type="InterPro" id="IPR050190">
    <property type="entry name" value="UPF0213_domain"/>
</dbReference>
<evidence type="ECO:0000256" key="1">
    <source>
        <dbReference type="ARBA" id="ARBA00007435"/>
    </source>
</evidence>
<dbReference type="RefSeq" id="WP_334315085.1">
    <property type="nucleotide sequence ID" value="NZ_CP065938.1"/>
</dbReference>
<dbReference type="Proteomes" id="UP001058120">
    <property type="component" value="Chromosome"/>
</dbReference>
<feature type="domain" description="GIY-YIG" evidence="2">
    <location>
        <begin position="7"/>
        <end position="84"/>
    </location>
</feature>
<comment type="similarity">
    <text evidence="1">Belongs to the UPF0213 family.</text>
</comment>
<dbReference type="InterPro" id="IPR000305">
    <property type="entry name" value="GIY-YIG_endonuc"/>
</dbReference>
<dbReference type="PANTHER" id="PTHR34477">
    <property type="entry name" value="UPF0213 PROTEIN YHBQ"/>
    <property type="match status" value="1"/>
</dbReference>
<dbReference type="PROSITE" id="PS50164">
    <property type="entry name" value="GIY_YIG"/>
    <property type="match status" value="1"/>
</dbReference>
<organism evidence="3 4">
    <name type="scientific">Taurinivorans muris</name>
    <dbReference type="NCBI Taxonomy" id="2787751"/>
    <lineage>
        <taxon>Bacteria</taxon>
        <taxon>Pseudomonadati</taxon>
        <taxon>Thermodesulfobacteriota</taxon>
        <taxon>Desulfovibrionia</taxon>
        <taxon>Desulfovibrionales</taxon>
        <taxon>Desulfovibrionaceae</taxon>
        <taxon>Taurinivorans</taxon>
    </lineage>
</organism>
<keyword evidence="4" id="KW-1185">Reference proteome</keyword>
<dbReference type="Gene3D" id="3.40.1440.10">
    <property type="entry name" value="GIY-YIG endonuclease"/>
    <property type="match status" value="1"/>
</dbReference>
<evidence type="ECO:0000259" key="2">
    <source>
        <dbReference type="PROSITE" id="PS50164"/>
    </source>
</evidence>
<sequence>MKTAHEQNWYVYLAECSDKSLYCGITANLIRRFQQHNGIRKGGAKYTQSRRPVTLLAYQGLMQKSQALKLEITIKNLPKNQKLAFLQNLHGVL</sequence>
<gene>
    <name evidence="3" type="ORF">JBF11_08650</name>
</gene>
<dbReference type="SUPFAM" id="SSF82771">
    <property type="entry name" value="GIY-YIG endonuclease"/>
    <property type="match status" value="1"/>
</dbReference>
<proteinExistence type="inferred from homology"/>